<dbReference type="InterPro" id="IPR014524">
    <property type="entry name" value="BamC"/>
</dbReference>
<accession>A0A2M8S4A7</accession>
<comment type="function">
    <text evidence="4">Part of the outer membrane protein assembly complex, which is involved in assembly and insertion of beta-barrel proteins into the outer membrane.</text>
</comment>
<reference evidence="6 7" key="1">
    <citation type="submission" date="2017-11" db="EMBL/GenBank/DDBJ databases">
        <title>Reclassification of Bisgaard taxon 7 as Conservatibacter flavescens gen. nov., sp. nov.</title>
        <authorList>
            <person name="Christensen H."/>
        </authorList>
    </citation>
    <scope>NUCLEOTIDE SEQUENCE [LARGE SCALE GENOMIC DNA]</scope>
    <source>
        <strain evidence="6 7">7_4</strain>
    </source>
</reference>
<keyword evidence="1 4" id="KW-0732">Signal</keyword>
<evidence type="ECO:0000313" key="6">
    <source>
        <dbReference type="EMBL" id="PJG85964.1"/>
    </source>
</evidence>
<evidence type="ECO:0000256" key="5">
    <source>
        <dbReference type="SAM" id="SignalP"/>
    </source>
</evidence>
<dbReference type="GO" id="GO:0051205">
    <property type="term" value="P:protein insertion into membrane"/>
    <property type="evidence" value="ECO:0007669"/>
    <property type="project" value="UniProtKB-UniRule"/>
</dbReference>
<evidence type="ECO:0000256" key="1">
    <source>
        <dbReference type="ARBA" id="ARBA00022729"/>
    </source>
</evidence>
<feature type="signal peptide" evidence="5">
    <location>
        <begin position="1"/>
        <end position="18"/>
    </location>
</feature>
<evidence type="ECO:0000256" key="4">
    <source>
        <dbReference type="HAMAP-Rule" id="MF_00924"/>
    </source>
</evidence>
<feature type="chain" id="PRO_5015013671" description="Outer membrane protein assembly factor BamC" evidence="5">
    <location>
        <begin position="19"/>
        <end position="334"/>
    </location>
</feature>
<dbReference type="Pfam" id="PF06804">
    <property type="entry name" value="Lipoprotein_18"/>
    <property type="match status" value="1"/>
</dbReference>
<dbReference type="RefSeq" id="WP_100288217.1">
    <property type="nucleotide sequence ID" value="NZ_PHHA01000004.1"/>
</dbReference>
<keyword evidence="7" id="KW-1185">Reference proteome</keyword>
<keyword evidence="2 4" id="KW-0472">Membrane</keyword>
<dbReference type="Proteomes" id="UP000229329">
    <property type="component" value="Unassembled WGS sequence"/>
</dbReference>
<gene>
    <name evidence="4" type="primary">bamC</name>
    <name evidence="6" type="ORF">CVP05_03435</name>
</gene>
<dbReference type="Gene3D" id="3.30.530.50">
    <property type="match status" value="1"/>
</dbReference>
<dbReference type="OrthoDB" id="5686855at2"/>
<evidence type="ECO:0000256" key="2">
    <source>
        <dbReference type="ARBA" id="ARBA00023136"/>
    </source>
</evidence>
<dbReference type="InterPro" id="IPR010653">
    <property type="entry name" value="NlpB/DapX"/>
</dbReference>
<protein>
    <recommendedName>
        <fullName evidence="4">Outer membrane protein assembly factor BamC</fullName>
    </recommendedName>
</protein>
<name>A0A2M8S4A7_9PAST</name>
<evidence type="ECO:0000313" key="7">
    <source>
        <dbReference type="Proteomes" id="UP000229329"/>
    </source>
</evidence>
<dbReference type="EMBL" id="PHHA01000004">
    <property type="protein sequence ID" value="PJG85964.1"/>
    <property type="molecule type" value="Genomic_DNA"/>
</dbReference>
<comment type="subunit">
    <text evidence="4">Part of the Bam complex.</text>
</comment>
<dbReference type="InterPro" id="IPR042268">
    <property type="entry name" value="BamC_C"/>
</dbReference>
<dbReference type="HAMAP" id="MF_00924">
    <property type="entry name" value="OM_assembly_BamC"/>
    <property type="match status" value="1"/>
</dbReference>
<proteinExistence type="inferred from homology"/>
<dbReference type="Gene3D" id="3.30.310.170">
    <property type="entry name" value="Outer membrane protein assembly factor BamC"/>
    <property type="match status" value="1"/>
</dbReference>
<dbReference type="PIRSF" id="PIRSF026343">
    <property type="entry name" value="NlpB"/>
    <property type="match status" value="1"/>
</dbReference>
<dbReference type="GO" id="GO:0043165">
    <property type="term" value="P:Gram-negative-bacterium-type cell outer membrane assembly"/>
    <property type="evidence" value="ECO:0007669"/>
    <property type="project" value="UniProtKB-UniRule"/>
</dbReference>
<keyword evidence="3 4" id="KW-0998">Cell outer membrane</keyword>
<dbReference type="GO" id="GO:0009279">
    <property type="term" value="C:cell outer membrane"/>
    <property type="evidence" value="ECO:0007669"/>
    <property type="project" value="UniProtKB-SubCell"/>
</dbReference>
<keyword evidence="4" id="KW-0449">Lipoprotein</keyword>
<comment type="subcellular location">
    <subcellularLocation>
        <location evidence="4">Cell outer membrane</location>
        <topology evidence="4">Lipid-anchor</topology>
    </subcellularLocation>
</comment>
<evidence type="ECO:0000256" key="3">
    <source>
        <dbReference type="ARBA" id="ARBA00023237"/>
    </source>
</evidence>
<keyword evidence="4" id="KW-0564">Palmitate</keyword>
<dbReference type="AlphaFoldDB" id="A0A2M8S4A7"/>
<sequence>MKKWLLTLAAITTLSACSTDNTDKQQANDSFVKGKEIPNFSTLSSGGVNLPQQDPRFVIPSKVSAKTGQAIDIRPPSKPLAIINNSVAQFDGERASIVYSADKQAIYNTEQISRLLTEKGIQHTVNQGKIQTDWASTGRADDVGDVQLRYQFEQLGNREASALTVSILQAKRDNVVFTPSVADKQRYTSDRLNQLIGELNQAYQKQQRDLANHSLSSMTSAIASDRNGRTALLIDAPFTQTWHKLAQVLPTLGFKTDEENIGRGYRLLEYKALDAKEWQRLGVTQPELKNDDYQMQLAVSGKQTALVISDEDGQPLNTEQAQAIYQALQALLAN</sequence>
<organism evidence="6 7">
    <name type="scientific">Conservatibacter flavescens</name>
    <dbReference type="NCBI Taxonomy" id="28161"/>
    <lineage>
        <taxon>Bacteria</taxon>
        <taxon>Pseudomonadati</taxon>
        <taxon>Pseudomonadota</taxon>
        <taxon>Gammaproteobacteria</taxon>
        <taxon>Pasteurellales</taxon>
        <taxon>Pasteurellaceae</taxon>
        <taxon>Conservatibacter</taxon>
    </lineage>
</organism>
<dbReference type="PROSITE" id="PS51257">
    <property type="entry name" value="PROKAR_LIPOPROTEIN"/>
    <property type="match status" value="1"/>
</dbReference>
<comment type="similarity">
    <text evidence="4">Belongs to the BamC family.</text>
</comment>
<comment type="caution">
    <text evidence="6">The sequence shown here is derived from an EMBL/GenBank/DDBJ whole genome shotgun (WGS) entry which is preliminary data.</text>
</comment>